<gene>
    <name evidence="1" type="ORF">SMACR_06005</name>
</gene>
<reference evidence="1 2" key="1">
    <citation type="submission" date="2017-07" db="EMBL/GenBank/DDBJ databases">
        <title>Genome sequence of the Sordaria macrospora wild type strain R19027.</title>
        <authorList>
            <person name="Nowrousian M."/>
            <person name="Teichert I."/>
            <person name="Kueck U."/>
        </authorList>
    </citation>
    <scope>NUCLEOTIDE SEQUENCE [LARGE SCALE GENOMIC DNA]</scope>
    <source>
        <strain evidence="1 2">R19027</strain>
        <tissue evidence="1">Mycelium</tissue>
    </source>
</reference>
<sequence length="110" mass="12664">MSNNTNTAATPKQNLNNIVSHFSTFVIALTGKPKHAQFNTIFQSLETWSKGNNSNRAYNAHEESNLSKLWTEYFQPIPGEENDISLSRFLQSRNPEWTCTMERERGRERG</sequence>
<name>A0A8S8ZFY0_SORMA</name>
<proteinExistence type="predicted"/>
<dbReference type="AlphaFoldDB" id="A0A8S8ZFY0"/>
<organism evidence="1 2">
    <name type="scientific">Sordaria macrospora</name>
    <dbReference type="NCBI Taxonomy" id="5147"/>
    <lineage>
        <taxon>Eukaryota</taxon>
        <taxon>Fungi</taxon>
        <taxon>Dikarya</taxon>
        <taxon>Ascomycota</taxon>
        <taxon>Pezizomycotina</taxon>
        <taxon>Sordariomycetes</taxon>
        <taxon>Sordariomycetidae</taxon>
        <taxon>Sordariales</taxon>
        <taxon>Sordariaceae</taxon>
        <taxon>Sordaria</taxon>
    </lineage>
</organism>
<comment type="caution">
    <text evidence="1">The sequence shown here is derived from an EMBL/GenBank/DDBJ whole genome shotgun (WGS) entry which is preliminary data.</text>
</comment>
<evidence type="ECO:0000313" key="2">
    <source>
        <dbReference type="Proteomes" id="UP000433876"/>
    </source>
</evidence>
<dbReference type="Proteomes" id="UP000433876">
    <property type="component" value="Unassembled WGS sequence"/>
</dbReference>
<protein>
    <submittedName>
        <fullName evidence="1">Uncharacterized protein</fullName>
    </submittedName>
</protein>
<evidence type="ECO:0000313" key="1">
    <source>
        <dbReference type="EMBL" id="KAA8624178.1"/>
    </source>
</evidence>
<dbReference type="EMBL" id="NMPR01000251">
    <property type="protein sequence ID" value="KAA8624178.1"/>
    <property type="molecule type" value="Genomic_DNA"/>
</dbReference>
<dbReference type="VEuPathDB" id="FungiDB:SMAC_06005"/>
<accession>A0A8S8ZFY0</accession>